<dbReference type="InterPro" id="IPR052344">
    <property type="entry name" value="Transposase-related"/>
</dbReference>
<dbReference type="EMBL" id="FONN01000005">
    <property type="protein sequence ID" value="SFE70096.1"/>
    <property type="molecule type" value="Genomic_DNA"/>
</dbReference>
<evidence type="ECO:0000313" key="4">
    <source>
        <dbReference type="Proteomes" id="UP000183410"/>
    </source>
</evidence>
<dbReference type="PANTHER" id="PTHR33678">
    <property type="entry name" value="BLL1576 PROTEIN"/>
    <property type="match status" value="1"/>
</dbReference>
<sequence>MFRRASASILFHRVFLCSAIRRITIDNNRNERAIKPFVIGRKNWLFANTPRGAKASAMIYSVIETAKENGLNPFAYLTYVLEQLPQLTDRLDSEAFDKLLPWSSSLPESYRVAKL</sequence>
<evidence type="ECO:0000259" key="1">
    <source>
        <dbReference type="Pfam" id="PF03050"/>
    </source>
</evidence>
<proteinExistence type="predicted"/>
<dbReference type="Pfam" id="PF13817">
    <property type="entry name" value="DDE_Tnp_IS66_C"/>
    <property type="match status" value="1"/>
</dbReference>
<feature type="domain" description="Transposase IS66 central" evidence="1">
    <location>
        <begin position="20"/>
        <end position="54"/>
    </location>
</feature>
<dbReference type="Pfam" id="PF03050">
    <property type="entry name" value="DDE_Tnp_IS66"/>
    <property type="match status" value="1"/>
</dbReference>
<dbReference type="InterPro" id="IPR039552">
    <property type="entry name" value="IS66_C"/>
</dbReference>
<organism evidence="3 4">
    <name type="scientific">Paenibacillus algorifonticola</name>
    <dbReference type="NCBI Taxonomy" id="684063"/>
    <lineage>
        <taxon>Bacteria</taxon>
        <taxon>Bacillati</taxon>
        <taxon>Bacillota</taxon>
        <taxon>Bacilli</taxon>
        <taxon>Bacillales</taxon>
        <taxon>Paenibacillaceae</taxon>
        <taxon>Paenibacillus</taxon>
    </lineage>
</organism>
<protein>
    <submittedName>
        <fullName evidence="3">Transposase IS66 family protein</fullName>
    </submittedName>
</protein>
<evidence type="ECO:0000313" key="3">
    <source>
        <dbReference type="EMBL" id="SFE70096.1"/>
    </source>
</evidence>
<name>A0A1I2CP75_9BACL</name>
<gene>
    <name evidence="3" type="ORF">SAMN04487969_105191</name>
</gene>
<evidence type="ECO:0000259" key="2">
    <source>
        <dbReference type="Pfam" id="PF13817"/>
    </source>
</evidence>
<feature type="domain" description="Transposase IS66 C-terminal" evidence="2">
    <location>
        <begin position="61"/>
        <end position="102"/>
    </location>
</feature>
<dbReference type="AlphaFoldDB" id="A0A1I2CP75"/>
<reference evidence="4" key="1">
    <citation type="submission" date="2016-10" db="EMBL/GenBank/DDBJ databases">
        <authorList>
            <person name="Varghese N."/>
            <person name="Submissions S."/>
        </authorList>
    </citation>
    <scope>NUCLEOTIDE SEQUENCE [LARGE SCALE GENOMIC DNA]</scope>
    <source>
        <strain evidence="4">CGMCC 1.10223</strain>
    </source>
</reference>
<dbReference type="Proteomes" id="UP000183410">
    <property type="component" value="Unassembled WGS sequence"/>
</dbReference>
<dbReference type="PANTHER" id="PTHR33678:SF1">
    <property type="entry name" value="BLL1576 PROTEIN"/>
    <property type="match status" value="1"/>
</dbReference>
<keyword evidence="4" id="KW-1185">Reference proteome</keyword>
<accession>A0A1I2CP75</accession>
<dbReference type="InterPro" id="IPR004291">
    <property type="entry name" value="Transposase_IS66_central"/>
</dbReference>